<dbReference type="InterPro" id="IPR024095">
    <property type="entry name" value="Vesicle_P115"/>
</dbReference>
<sequence>MFSISTAPAKQSVSDTINVLSGRLSSATLLEDRRAAILGLRSFAKDYPASVASGALRSFILSLADDGDDIDTVKIVLETLLMLFNPNDSSPEASDEIALWLADEFTQHQENTQILLDLIESSDFYSRLYTIQLLSAILSARTQRMEECVLTAPLGLSRLVLVMEDGREIIRNEALNLLICLTPTSVEIQKSVAFQNAFERIFLIIEAEGSLSEGGRVVEDCLILLANLLRRNKSNQSLFRESGCVKRLSSFTRNALAAQASDTSGAPWIQVQRNRNIYAFLALLRLFLSVEPPAVFQNQTIFSKHGLTGDVLKLAFGSVITGHVSIRAEALFTCGDMIRNAKELQESFAQFTIPSSLQKSESGGQDVYVIDGLLDLVLNVHDQSLFDLRYAACECLKAYFSDHSQVRLHFLDRAIKGFETSSDESANILTALMRPHLADSGDPYRLWFASVIAFHLLHENAPAKAKLLGLGEGDLEAVGMILAHCNVQGLLQAASQAHFVGADLVEGLSTMLLGVVYEFSTKDSPIPRTKLHSILLARLGRDKYLERLKCLRNHPLLRDFEVAIQKTDSTRSTGLPDIFFDANFVDFFKDNYSRVARAIDRLPEFEVPVLLDDIHKGISRELVDSLRRQVEERDRALEAARERVIFLEAALNGERAENRQLQGKVERELSRARNAYDTLLKSHANKLREIECQRLASEKLHEKHMSSIKERMAEKENEHQDVLAQSRKAEDDSERARVHAEAEAIELRALITQVKQECSNQIKQLQEENSRLEAKHVSSLAAAEERIIELKRQVNLAESKFEDLSRNSRAVRDP</sequence>
<comment type="subcellular location">
    <subcellularLocation>
        <location evidence="1">Golgi apparatus</location>
    </subcellularLocation>
</comment>
<feature type="coiled-coil region" evidence="4">
    <location>
        <begin position="623"/>
        <end position="657"/>
    </location>
</feature>
<reference evidence="7 8" key="2">
    <citation type="journal article" date="2017" name="Sci. Rep.">
        <title>Ant-infecting Ophiocordyceps genomes reveal a high diversity of potential behavioral manipulation genes and a possible major role for enterotoxins.</title>
        <authorList>
            <person name="de Bekker C."/>
            <person name="Ohm R.A."/>
            <person name="Evans H.C."/>
            <person name="Brachmann A."/>
            <person name="Hughes D.P."/>
        </authorList>
    </citation>
    <scope>NUCLEOTIDE SEQUENCE [LARGE SCALE GENOMIC DNA]</scope>
    <source>
        <strain evidence="7 8">SC16a</strain>
    </source>
</reference>
<dbReference type="OrthoDB" id="198977at2759"/>
<dbReference type="InterPro" id="IPR016024">
    <property type="entry name" value="ARM-type_fold"/>
</dbReference>
<dbReference type="Gene3D" id="1.25.10.10">
    <property type="entry name" value="Leucine-rich Repeat Variant"/>
    <property type="match status" value="2"/>
</dbReference>
<keyword evidence="2" id="KW-0333">Golgi apparatus</keyword>
<organism evidence="7 8">
    <name type="scientific">Ophiocordyceps unilateralis</name>
    <name type="common">Zombie-ant fungus</name>
    <name type="synonym">Torrubia unilateralis</name>
    <dbReference type="NCBI Taxonomy" id="268505"/>
    <lineage>
        <taxon>Eukaryota</taxon>
        <taxon>Fungi</taxon>
        <taxon>Dikarya</taxon>
        <taxon>Ascomycota</taxon>
        <taxon>Pezizomycotina</taxon>
        <taxon>Sordariomycetes</taxon>
        <taxon>Hypocreomycetidae</taxon>
        <taxon>Hypocreales</taxon>
        <taxon>Ophiocordycipitaceae</taxon>
        <taxon>Ophiocordyceps</taxon>
    </lineage>
</organism>
<proteinExistence type="predicted"/>
<evidence type="ECO:0000256" key="3">
    <source>
        <dbReference type="ARBA" id="ARBA00023054"/>
    </source>
</evidence>
<dbReference type="GO" id="GO:0005795">
    <property type="term" value="C:Golgi stack"/>
    <property type="evidence" value="ECO:0007669"/>
    <property type="project" value="TreeGrafter"/>
</dbReference>
<feature type="region of interest" description="Disordered" evidence="5">
    <location>
        <begin position="712"/>
        <end position="735"/>
    </location>
</feature>
<feature type="domain" description="Vesicle tethering protein Uso1/P115-like head" evidence="6">
    <location>
        <begin position="474"/>
        <end position="599"/>
    </location>
</feature>
<dbReference type="GO" id="GO:0012507">
    <property type="term" value="C:ER to Golgi transport vesicle membrane"/>
    <property type="evidence" value="ECO:0007669"/>
    <property type="project" value="TreeGrafter"/>
</dbReference>
<dbReference type="Pfam" id="PF04869">
    <property type="entry name" value="Uso1_p115_head"/>
    <property type="match status" value="1"/>
</dbReference>
<evidence type="ECO:0000256" key="5">
    <source>
        <dbReference type="SAM" id="MobiDB-lite"/>
    </source>
</evidence>
<dbReference type="PANTHER" id="PTHR10013">
    <property type="entry name" value="GENERAL VESICULAR TRANSPORT FACTOR P115"/>
    <property type="match status" value="1"/>
</dbReference>
<evidence type="ECO:0000259" key="6">
    <source>
        <dbReference type="Pfam" id="PF04869"/>
    </source>
</evidence>
<dbReference type="PANTHER" id="PTHR10013:SF0">
    <property type="entry name" value="GENERAL VESICULAR TRANSPORT FACTOR P115"/>
    <property type="match status" value="1"/>
</dbReference>
<dbReference type="GO" id="GO:0048280">
    <property type="term" value="P:vesicle fusion with Golgi apparatus"/>
    <property type="evidence" value="ECO:0007669"/>
    <property type="project" value="InterPro"/>
</dbReference>
<comment type="caution">
    <text evidence="7">The sequence shown here is derived from an EMBL/GenBank/DDBJ whole genome shotgun (WGS) entry which is preliminary data.</text>
</comment>
<dbReference type="SUPFAM" id="SSF48371">
    <property type="entry name" value="ARM repeat"/>
    <property type="match status" value="1"/>
</dbReference>
<evidence type="ECO:0000313" key="8">
    <source>
        <dbReference type="Proteomes" id="UP000037136"/>
    </source>
</evidence>
<accession>A0A2A9NYR9</accession>
<keyword evidence="8" id="KW-1185">Reference proteome</keyword>
<keyword evidence="3 4" id="KW-0175">Coiled coil</keyword>
<dbReference type="Proteomes" id="UP000037136">
    <property type="component" value="Unassembled WGS sequence"/>
</dbReference>
<protein>
    <recommendedName>
        <fullName evidence="6">Vesicle tethering protein Uso1/P115-like head domain-containing protein</fullName>
    </recommendedName>
</protein>
<evidence type="ECO:0000256" key="2">
    <source>
        <dbReference type="ARBA" id="ARBA00023034"/>
    </source>
</evidence>
<evidence type="ECO:0000313" key="7">
    <source>
        <dbReference type="EMBL" id="PFH55165.1"/>
    </source>
</evidence>
<dbReference type="GO" id="GO:0000139">
    <property type="term" value="C:Golgi membrane"/>
    <property type="evidence" value="ECO:0007669"/>
    <property type="project" value="InterPro"/>
</dbReference>
<reference evidence="7 8" key="1">
    <citation type="journal article" date="2015" name="BMC Genomics">
        <title>Gene expression during zombie ant biting behavior reflects the complexity underlying fungal parasitic behavioral manipulation.</title>
        <authorList>
            <person name="de Bekker C."/>
            <person name="Ohm R.A."/>
            <person name="Loreto R.G."/>
            <person name="Sebastian A."/>
            <person name="Albert I."/>
            <person name="Merrow M."/>
            <person name="Brachmann A."/>
            <person name="Hughes D.P."/>
        </authorList>
    </citation>
    <scope>NUCLEOTIDE SEQUENCE [LARGE SCALE GENOMIC DNA]</scope>
    <source>
        <strain evidence="7 8">SC16a</strain>
    </source>
</reference>
<evidence type="ECO:0000256" key="1">
    <source>
        <dbReference type="ARBA" id="ARBA00004555"/>
    </source>
</evidence>
<dbReference type="GO" id="GO:0006888">
    <property type="term" value="P:endoplasmic reticulum to Golgi vesicle-mediated transport"/>
    <property type="evidence" value="ECO:0007669"/>
    <property type="project" value="TreeGrafter"/>
</dbReference>
<dbReference type="GO" id="GO:0006886">
    <property type="term" value="P:intracellular protein transport"/>
    <property type="evidence" value="ECO:0007669"/>
    <property type="project" value="InterPro"/>
</dbReference>
<dbReference type="GO" id="GO:0048211">
    <property type="term" value="P:Golgi vesicle docking"/>
    <property type="evidence" value="ECO:0007669"/>
    <property type="project" value="TreeGrafter"/>
</dbReference>
<gene>
    <name evidence="7" type="ORF">XA68_10539</name>
</gene>
<name>A0A2A9NYR9_OPHUN</name>
<evidence type="ECO:0000256" key="4">
    <source>
        <dbReference type="SAM" id="Coils"/>
    </source>
</evidence>
<dbReference type="InterPro" id="IPR011989">
    <property type="entry name" value="ARM-like"/>
</dbReference>
<dbReference type="STRING" id="268505.A0A2A9NYR9"/>
<dbReference type="GO" id="GO:0005783">
    <property type="term" value="C:endoplasmic reticulum"/>
    <property type="evidence" value="ECO:0007669"/>
    <property type="project" value="TreeGrafter"/>
</dbReference>
<dbReference type="EMBL" id="LAZP02001134">
    <property type="protein sequence ID" value="PFH55165.1"/>
    <property type="molecule type" value="Genomic_DNA"/>
</dbReference>
<dbReference type="InterPro" id="IPR006953">
    <property type="entry name" value="Vesicle_Uso1_P115_head"/>
</dbReference>
<dbReference type="AlphaFoldDB" id="A0A2A9NYR9"/>